<organism evidence="12 13">
    <name type="scientific">Mucor velutinosus</name>
    <dbReference type="NCBI Taxonomy" id="708070"/>
    <lineage>
        <taxon>Eukaryota</taxon>
        <taxon>Fungi</taxon>
        <taxon>Fungi incertae sedis</taxon>
        <taxon>Mucoromycota</taxon>
        <taxon>Mucoromycotina</taxon>
        <taxon>Mucoromycetes</taxon>
        <taxon>Mucorales</taxon>
        <taxon>Mucorineae</taxon>
        <taxon>Mucoraceae</taxon>
        <taxon>Mucor</taxon>
    </lineage>
</organism>
<keyword evidence="2 6" id="KW-0728">SH3 domain</keyword>
<feature type="compositionally biased region" description="Low complexity" evidence="9">
    <location>
        <begin position="417"/>
        <end position="428"/>
    </location>
</feature>
<keyword evidence="7 8" id="KW-0175">Coiled coil</keyword>
<dbReference type="InterPro" id="IPR001060">
    <property type="entry name" value="FCH_dom"/>
</dbReference>
<feature type="domain" description="F-BAR" evidence="11">
    <location>
        <begin position="3"/>
        <end position="260"/>
    </location>
</feature>
<evidence type="ECO:0000256" key="3">
    <source>
        <dbReference type="ARBA" id="ARBA00022490"/>
    </source>
</evidence>
<keyword evidence="4" id="KW-0597">Phosphoprotein</keyword>
<evidence type="ECO:0000256" key="5">
    <source>
        <dbReference type="ARBA" id="ARBA00023212"/>
    </source>
</evidence>
<evidence type="ECO:0000259" key="11">
    <source>
        <dbReference type="PROSITE" id="PS51741"/>
    </source>
</evidence>
<keyword evidence="3" id="KW-0963">Cytoplasm</keyword>
<evidence type="ECO:0000313" key="12">
    <source>
        <dbReference type="EMBL" id="KAK4509509.1"/>
    </source>
</evidence>
<comment type="caution">
    <text evidence="12">The sequence shown here is derived from an EMBL/GenBank/DDBJ whole genome shotgun (WGS) entry which is preliminary data.</text>
</comment>
<dbReference type="PANTHER" id="PTHR23065">
    <property type="entry name" value="PROLINE-SERINE-THREONINE PHOSPHATASE INTERACTING PROTEIN 1"/>
    <property type="match status" value="1"/>
</dbReference>
<evidence type="ECO:0000256" key="7">
    <source>
        <dbReference type="PROSITE-ProRule" id="PRU01077"/>
    </source>
</evidence>
<evidence type="ECO:0000256" key="4">
    <source>
        <dbReference type="ARBA" id="ARBA00022553"/>
    </source>
</evidence>
<dbReference type="InterPro" id="IPR001452">
    <property type="entry name" value="SH3_domain"/>
</dbReference>
<accession>A0AAN7HJR8</accession>
<dbReference type="Proteomes" id="UP001304243">
    <property type="component" value="Unassembled WGS sequence"/>
</dbReference>
<dbReference type="Pfam" id="PF00611">
    <property type="entry name" value="FCH"/>
    <property type="match status" value="1"/>
</dbReference>
<reference evidence="12 13" key="1">
    <citation type="submission" date="2022-11" db="EMBL/GenBank/DDBJ databases">
        <title>Mucor velutinosus strain NIH1002 WGS.</title>
        <authorList>
            <person name="Subramanian P."/>
            <person name="Mullikin J.C."/>
            <person name="Segre J.A."/>
            <person name="Zelazny A.M."/>
        </authorList>
    </citation>
    <scope>NUCLEOTIDE SEQUENCE [LARGE SCALE GENOMIC DNA]</scope>
    <source>
        <strain evidence="12 13">NIH1002</strain>
    </source>
</reference>
<evidence type="ECO:0000259" key="10">
    <source>
        <dbReference type="PROSITE" id="PS50002"/>
    </source>
</evidence>
<gene>
    <name evidence="12" type="ORF">ATC70_007861</name>
</gene>
<dbReference type="PANTHER" id="PTHR23065:SF7">
    <property type="entry name" value="NOSTRIN, ISOFORM H"/>
    <property type="match status" value="1"/>
</dbReference>
<dbReference type="Gene3D" id="2.30.30.40">
    <property type="entry name" value="SH3 Domains"/>
    <property type="match status" value="1"/>
</dbReference>
<feature type="domain" description="SH3" evidence="10">
    <location>
        <begin position="703"/>
        <end position="769"/>
    </location>
</feature>
<dbReference type="GeneID" id="89951547"/>
<feature type="region of interest" description="Disordered" evidence="9">
    <location>
        <begin position="392"/>
        <end position="450"/>
    </location>
</feature>
<dbReference type="InterPro" id="IPR036028">
    <property type="entry name" value="SH3-like_dom_sf"/>
</dbReference>
<dbReference type="GO" id="GO:0005543">
    <property type="term" value="F:phospholipid binding"/>
    <property type="evidence" value="ECO:0007669"/>
    <property type="project" value="TreeGrafter"/>
</dbReference>
<feature type="region of interest" description="Disordered" evidence="9">
    <location>
        <begin position="309"/>
        <end position="369"/>
    </location>
</feature>
<evidence type="ECO:0008006" key="14">
    <source>
        <dbReference type="Google" id="ProtNLM"/>
    </source>
</evidence>
<keyword evidence="5" id="KW-0206">Cytoskeleton</keyword>
<evidence type="ECO:0000256" key="9">
    <source>
        <dbReference type="SAM" id="MobiDB-lite"/>
    </source>
</evidence>
<dbReference type="SUPFAM" id="SSF50044">
    <property type="entry name" value="SH3-domain"/>
    <property type="match status" value="1"/>
</dbReference>
<dbReference type="SMART" id="SM00055">
    <property type="entry name" value="FCH"/>
    <property type="match status" value="1"/>
</dbReference>
<feature type="compositionally biased region" description="Polar residues" evidence="9">
    <location>
        <begin position="336"/>
        <end position="355"/>
    </location>
</feature>
<dbReference type="EMBL" id="JASEJX010000039">
    <property type="protein sequence ID" value="KAK4509509.1"/>
    <property type="molecule type" value="Genomic_DNA"/>
</dbReference>
<protein>
    <recommendedName>
        <fullName evidence="14">F-BAR domain-containing protein</fullName>
    </recommendedName>
</protein>
<evidence type="ECO:0000256" key="6">
    <source>
        <dbReference type="PROSITE-ProRule" id="PRU00192"/>
    </source>
</evidence>
<sequence length="769" mass="87640">MTEQIFANNFWGLKDDGFQVLTAKMNNNKKTFDEIKSFYNVRASLHEEFGRKLMKHAKSSIGKEETGYFSTLHSLLASAHQEMEWTAQAHLNLAQKIKIRLEVDLDNFILEQKDKRKLTHTNVEKAHRYKQSSEQYLSKAKEKYESECAKLITMQTQIASVSGREAERMKQRMERTQHEIKVQEQEYRNACIKAADATDGWNKAWKMACDIYQGMEKKRLEFLHHSFSMYINVLSTASSQDQESYERFWKALDQYDPMQDIQVFIQEKGTGPKIPEPEIFVDYMDDPAKTFQQHTIADFPVPAEFMAETSPVDKPKPELTVRNPTVALPPPPQEDTAPSQLLQRSKSIIVSTQEISEPPTPSKSTTERRKSIIRSIIKPLPSISTPLMMRKEAEKPVKQQQQQQQYQQQPPSPPVLVVPETSSTSTTDTSEDEIESPIKRNKARQDAEDGDINIDPRAKVVFAIGNNMFDLGHLDLEDNLDVANANGKKASGGRDLNIASRRLTTRRRQPSADLEAACNFSYQSLLEELGVFENNKAASKEDASSQAKKSVIDATEGGLPAVNLHSRRSQRNSRRISSQQQQHRNHQQRQQPVLTMDNLSYHTSSSTSPVNAVPQQDMYHANNNYITQSRQQQPHYHPMPHQQQPQHQPLPPQQQQYYPQYPTSNPSSTHAMPITHGYHPATAATAGNEYYHPPTNVVQGVQPTLFWALAIADWYSGKSEELQFSRGTWLAVTEASTDGWYYAVKFDARMNSLTNEKGYVAQHVVQVYN</sequence>
<keyword evidence="13" id="KW-1185">Reference proteome</keyword>
<comment type="subcellular location">
    <subcellularLocation>
        <location evidence="1">Cytoplasm</location>
        <location evidence="1">Cytoskeleton</location>
    </subcellularLocation>
</comment>
<feature type="coiled-coil region" evidence="8">
    <location>
        <begin position="166"/>
        <end position="193"/>
    </location>
</feature>
<dbReference type="SUPFAM" id="SSF103657">
    <property type="entry name" value="BAR/IMD domain-like"/>
    <property type="match status" value="1"/>
</dbReference>
<dbReference type="PROSITE" id="PS50002">
    <property type="entry name" value="SH3"/>
    <property type="match status" value="1"/>
</dbReference>
<name>A0AAN7HJR8_9FUNG</name>
<feature type="compositionally biased region" description="Low complexity" evidence="9">
    <location>
        <begin position="399"/>
        <end position="409"/>
    </location>
</feature>
<dbReference type="InterPro" id="IPR027267">
    <property type="entry name" value="AH/BAR_dom_sf"/>
</dbReference>
<evidence type="ECO:0000313" key="13">
    <source>
        <dbReference type="Proteomes" id="UP001304243"/>
    </source>
</evidence>
<feature type="compositionally biased region" description="Low complexity" evidence="9">
    <location>
        <begin position="631"/>
        <end position="662"/>
    </location>
</feature>
<evidence type="ECO:0000256" key="2">
    <source>
        <dbReference type="ARBA" id="ARBA00022443"/>
    </source>
</evidence>
<dbReference type="GO" id="GO:0009898">
    <property type="term" value="C:cytoplasmic side of plasma membrane"/>
    <property type="evidence" value="ECO:0007669"/>
    <property type="project" value="TreeGrafter"/>
</dbReference>
<dbReference type="GO" id="GO:0030036">
    <property type="term" value="P:actin cytoskeleton organization"/>
    <property type="evidence" value="ECO:0007669"/>
    <property type="project" value="UniProtKB-ARBA"/>
</dbReference>
<dbReference type="RefSeq" id="XP_064676175.1">
    <property type="nucleotide sequence ID" value="XM_064827118.1"/>
</dbReference>
<feature type="compositionally biased region" description="Basic residues" evidence="9">
    <location>
        <begin position="565"/>
        <end position="574"/>
    </location>
</feature>
<feature type="region of interest" description="Disordered" evidence="9">
    <location>
        <begin position="630"/>
        <end position="675"/>
    </location>
</feature>
<evidence type="ECO:0000256" key="1">
    <source>
        <dbReference type="ARBA" id="ARBA00004245"/>
    </source>
</evidence>
<dbReference type="InterPro" id="IPR031160">
    <property type="entry name" value="F_BAR_dom"/>
</dbReference>
<dbReference type="GO" id="GO:0120104">
    <property type="term" value="C:mitotic actomyosin contractile ring, proximal layer"/>
    <property type="evidence" value="ECO:0007669"/>
    <property type="project" value="TreeGrafter"/>
</dbReference>
<dbReference type="Gene3D" id="1.20.1270.60">
    <property type="entry name" value="Arfaptin homology (AH) domain/BAR domain"/>
    <property type="match status" value="1"/>
</dbReference>
<evidence type="ECO:0000256" key="8">
    <source>
        <dbReference type="SAM" id="Coils"/>
    </source>
</evidence>
<dbReference type="AlphaFoldDB" id="A0AAN7HJR8"/>
<proteinExistence type="predicted"/>
<feature type="region of interest" description="Disordered" evidence="9">
    <location>
        <begin position="539"/>
        <end position="592"/>
    </location>
</feature>
<dbReference type="PROSITE" id="PS51741">
    <property type="entry name" value="F_BAR"/>
    <property type="match status" value="1"/>
</dbReference>